<evidence type="ECO:0000313" key="5">
    <source>
        <dbReference type="Proteomes" id="UP001160148"/>
    </source>
</evidence>
<comment type="caution">
    <text evidence="4">The sequence shown here is derived from an EMBL/GenBank/DDBJ whole genome shotgun (WGS) entry which is preliminary data.</text>
</comment>
<evidence type="ECO:0000256" key="2">
    <source>
        <dbReference type="ARBA" id="ARBA00022723"/>
    </source>
</evidence>
<evidence type="ECO:0000313" key="4">
    <source>
        <dbReference type="EMBL" id="CAI6376835.1"/>
    </source>
</evidence>
<dbReference type="GO" id="GO:0046872">
    <property type="term" value="F:metal ion binding"/>
    <property type="evidence" value="ECO:0007669"/>
    <property type="project" value="UniProtKB-KW"/>
</dbReference>
<dbReference type="AlphaFoldDB" id="A0AAV0Y7I8"/>
<sequence>MYVRSVIERCNGVLKMRFRCHLKDRVLHYKPEKATAIINACIVLHNMCIEHNIVEVIDETVDFDLGMYHNQEPLNEHVNDNRNKNLMLGRRQRDRIVGFLQNRNLIQP</sequence>
<keyword evidence="2" id="KW-0479">Metal-binding</keyword>
<feature type="domain" description="DDE Tnp4" evidence="3">
    <location>
        <begin position="3"/>
        <end position="46"/>
    </location>
</feature>
<gene>
    <name evidence="4" type="ORF">MEUPH1_LOCUS30167</name>
</gene>
<comment type="cofactor">
    <cofactor evidence="1">
        <name>a divalent metal cation</name>
        <dbReference type="ChEBI" id="CHEBI:60240"/>
    </cofactor>
</comment>
<dbReference type="Proteomes" id="UP001160148">
    <property type="component" value="Unassembled WGS sequence"/>
</dbReference>
<keyword evidence="5" id="KW-1185">Reference proteome</keyword>
<protein>
    <recommendedName>
        <fullName evidence="3">DDE Tnp4 domain-containing protein</fullName>
    </recommendedName>
</protein>
<reference evidence="4 5" key="1">
    <citation type="submission" date="2023-01" db="EMBL/GenBank/DDBJ databases">
        <authorList>
            <person name="Whitehead M."/>
        </authorList>
    </citation>
    <scope>NUCLEOTIDE SEQUENCE [LARGE SCALE GENOMIC DNA]</scope>
</reference>
<name>A0AAV0Y7I8_9HEMI</name>
<accession>A0AAV0Y7I8</accession>
<dbReference type="Pfam" id="PF13359">
    <property type="entry name" value="DDE_Tnp_4"/>
    <property type="match status" value="1"/>
</dbReference>
<proteinExistence type="predicted"/>
<evidence type="ECO:0000256" key="1">
    <source>
        <dbReference type="ARBA" id="ARBA00001968"/>
    </source>
</evidence>
<dbReference type="InterPro" id="IPR027806">
    <property type="entry name" value="HARBI1_dom"/>
</dbReference>
<dbReference type="EMBL" id="CARXXK010001583">
    <property type="protein sequence ID" value="CAI6376835.1"/>
    <property type="molecule type" value="Genomic_DNA"/>
</dbReference>
<evidence type="ECO:0000259" key="3">
    <source>
        <dbReference type="Pfam" id="PF13359"/>
    </source>
</evidence>
<organism evidence="4 5">
    <name type="scientific">Macrosiphum euphorbiae</name>
    <name type="common">potato aphid</name>
    <dbReference type="NCBI Taxonomy" id="13131"/>
    <lineage>
        <taxon>Eukaryota</taxon>
        <taxon>Metazoa</taxon>
        <taxon>Ecdysozoa</taxon>
        <taxon>Arthropoda</taxon>
        <taxon>Hexapoda</taxon>
        <taxon>Insecta</taxon>
        <taxon>Pterygota</taxon>
        <taxon>Neoptera</taxon>
        <taxon>Paraneoptera</taxon>
        <taxon>Hemiptera</taxon>
        <taxon>Sternorrhyncha</taxon>
        <taxon>Aphidomorpha</taxon>
        <taxon>Aphidoidea</taxon>
        <taxon>Aphididae</taxon>
        <taxon>Macrosiphini</taxon>
        <taxon>Macrosiphum</taxon>
    </lineage>
</organism>